<evidence type="ECO:0000256" key="1">
    <source>
        <dbReference type="ARBA" id="ARBA00007430"/>
    </source>
</evidence>
<dbReference type="SUPFAM" id="SSF51735">
    <property type="entry name" value="NAD(P)-binding Rossmann-fold domains"/>
    <property type="match status" value="1"/>
</dbReference>
<dbReference type="InterPro" id="IPR051203">
    <property type="entry name" value="Polysaccharide_Synthase-Rel"/>
</dbReference>
<organism evidence="3 4">
    <name type="scientific">Olleya namhaensis</name>
    <dbReference type="NCBI Taxonomy" id="1144750"/>
    <lineage>
        <taxon>Bacteria</taxon>
        <taxon>Pseudomonadati</taxon>
        <taxon>Bacteroidota</taxon>
        <taxon>Flavobacteriia</taxon>
        <taxon>Flavobacteriales</taxon>
        <taxon>Flavobacteriaceae</taxon>
    </lineage>
</organism>
<dbReference type="STRING" id="1144750.SAMN05443431_101507"/>
<evidence type="ECO:0000259" key="2">
    <source>
        <dbReference type="Pfam" id="PF02719"/>
    </source>
</evidence>
<dbReference type="Pfam" id="PF02719">
    <property type="entry name" value="Polysacc_synt_2"/>
    <property type="match status" value="1"/>
</dbReference>
<comment type="similarity">
    <text evidence="1">Belongs to the polysaccharide synthase family.</text>
</comment>
<protein>
    <submittedName>
        <fullName evidence="3">Polysaccharide biosynthesis protein</fullName>
    </submittedName>
</protein>
<dbReference type="InterPro" id="IPR003869">
    <property type="entry name" value="Polysac_CapD-like"/>
</dbReference>
<keyword evidence="4" id="KW-1185">Reference proteome</keyword>
<dbReference type="Proteomes" id="UP000199559">
    <property type="component" value="Unassembled WGS sequence"/>
</dbReference>
<dbReference type="Gene3D" id="3.40.50.720">
    <property type="entry name" value="NAD(P)-binding Rossmann-like Domain"/>
    <property type="match status" value="1"/>
</dbReference>
<evidence type="ECO:0000313" key="4">
    <source>
        <dbReference type="Proteomes" id="UP000199559"/>
    </source>
</evidence>
<dbReference type="InterPro" id="IPR036291">
    <property type="entry name" value="NAD(P)-bd_dom_sf"/>
</dbReference>
<accession>A0A1I3JQL6</accession>
<proteinExistence type="inferred from homology"/>
<feature type="domain" description="Polysaccharide biosynthesis protein CapD-like" evidence="2">
    <location>
        <begin position="7"/>
        <end position="292"/>
    </location>
</feature>
<dbReference type="AlphaFoldDB" id="A0A1I3JQL6"/>
<dbReference type="RefSeq" id="WP_090837194.1">
    <property type="nucleotide sequence ID" value="NZ_FORM01000001.1"/>
</dbReference>
<name>A0A1I3JQL6_9FLAO</name>
<dbReference type="PANTHER" id="PTHR43318:SF1">
    <property type="entry name" value="POLYSACCHARIDE BIOSYNTHESIS PROTEIN EPSC-RELATED"/>
    <property type="match status" value="1"/>
</dbReference>
<sequence>MFNNKCVLITGAAGSIGSALADFIIQKKTSKLILLDNAETPLFKLEQVLRLKLPIVTQIEFVLGSITNKSLIEKLFANSKIDFVFHTAAYKHVPVLEKSPIPGVEVNCIGTKILADGAIKYNVKNFLFVSTDKAVEPANVMGATKLLAEKYIGALSKQYMQSTRFVTLRFGNVIGSNGSVIPLFKEQLLFNKKLTLTDVAATRYFINVSKVVSLAIESLKFAISGSVFLIEMGAPKSILSIAKQTISELNLNEEQVDIEIIGLRPGEKLHETLVGRQASLEKTEHPEIYLIKGTETLSFEEITEAFKTLQNIVAQQNDIEVVQYLKSILKTFKSRNSEFESLD</sequence>
<evidence type="ECO:0000313" key="3">
    <source>
        <dbReference type="EMBL" id="SFI62464.1"/>
    </source>
</evidence>
<reference evidence="4" key="1">
    <citation type="submission" date="2016-10" db="EMBL/GenBank/DDBJ databases">
        <authorList>
            <person name="Varghese N."/>
            <person name="Submissions S."/>
        </authorList>
    </citation>
    <scope>NUCLEOTIDE SEQUENCE [LARGE SCALE GENOMIC DNA]</scope>
    <source>
        <strain evidence="4">DSM 28881</strain>
    </source>
</reference>
<dbReference type="EMBL" id="FORM01000001">
    <property type="protein sequence ID" value="SFI62464.1"/>
    <property type="molecule type" value="Genomic_DNA"/>
</dbReference>
<dbReference type="PANTHER" id="PTHR43318">
    <property type="entry name" value="UDP-N-ACETYLGLUCOSAMINE 4,6-DEHYDRATASE"/>
    <property type="match status" value="1"/>
</dbReference>
<gene>
    <name evidence="3" type="ORF">SAMN05443431_101507</name>
</gene>